<proteinExistence type="predicted"/>
<evidence type="ECO:0000256" key="1">
    <source>
        <dbReference type="SAM" id="MobiDB-lite"/>
    </source>
</evidence>
<gene>
    <name evidence="3" type="ORF">EIP91_004535</name>
</gene>
<sequence length="341" mass="38226">MADFRDNWADPAMVALLKREEPPSAPHSLHSPPLTQGPNRQPQHRLSHRMHKLAQQKMISPRTPLPSNLTLQPQVLNLMVVFAVVTLKLAADCVQLPMLCRSCILKEHAHTPFHKAQVWEKDKRYWFTQSVARVGLILNLGHGGQKCRDARDQPRQMVAVHESGLTSIPVHFCLCADKGTGIAVPESIQLLEAGFWPGSWLEPRTMFTLGVLDEHAVLSRSAALSTDAFWKYLVRNTDGVDPSTVEDRYKSFLTAAREYQVLTSAKRQGLSTLKEMKYASMAVLCPACPQPGINLDPTVQREGQAADRFLDVLYYVLDGNFRSGQKNKPMDEDAHFAGWKP</sequence>
<dbReference type="STRING" id="92696.A0A4R0R9E7"/>
<evidence type="ECO:0000313" key="4">
    <source>
        <dbReference type="Proteomes" id="UP000292702"/>
    </source>
</evidence>
<organism evidence="3 4">
    <name type="scientific">Steccherinum ochraceum</name>
    <dbReference type="NCBI Taxonomy" id="92696"/>
    <lineage>
        <taxon>Eukaryota</taxon>
        <taxon>Fungi</taxon>
        <taxon>Dikarya</taxon>
        <taxon>Basidiomycota</taxon>
        <taxon>Agaricomycotina</taxon>
        <taxon>Agaricomycetes</taxon>
        <taxon>Polyporales</taxon>
        <taxon>Steccherinaceae</taxon>
        <taxon>Steccherinum</taxon>
    </lineage>
</organism>
<feature type="region of interest" description="Disordered" evidence="1">
    <location>
        <begin position="21"/>
        <end position="46"/>
    </location>
</feature>
<protein>
    <recommendedName>
        <fullName evidence="2">CxC2-like cysteine cluster KDZ transposase-associated domain-containing protein</fullName>
    </recommendedName>
</protein>
<reference evidence="3 4" key="1">
    <citation type="submission" date="2018-11" db="EMBL/GenBank/DDBJ databases">
        <title>Genome assembly of Steccherinum ochraceum LE-BIN_3174, the white-rot fungus of the Steccherinaceae family (The Residual Polyporoid clade, Polyporales, Basidiomycota).</title>
        <authorList>
            <person name="Fedorova T.V."/>
            <person name="Glazunova O.A."/>
            <person name="Landesman E.O."/>
            <person name="Moiseenko K.V."/>
            <person name="Psurtseva N.V."/>
            <person name="Savinova O.S."/>
            <person name="Shakhova N.V."/>
            <person name="Tyazhelova T.V."/>
            <person name="Vasina D.V."/>
        </authorList>
    </citation>
    <scope>NUCLEOTIDE SEQUENCE [LARGE SCALE GENOMIC DNA]</scope>
    <source>
        <strain evidence="3 4">LE-BIN_3174</strain>
    </source>
</reference>
<dbReference type="Pfam" id="PF18803">
    <property type="entry name" value="CxC2"/>
    <property type="match status" value="1"/>
</dbReference>
<dbReference type="AlphaFoldDB" id="A0A4R0R9E7"/>
<dbReference type="InterPro" id="IPR041457">
    <property type="entry name" value="CxC2_KDZ-assoc"/>
</dbReference>
<dbReference type="Proteomes" id="UP000292702">
    <property type="component" value="Unassembled WGS sequence"/>
</dbReference>
<accession>A0A4R0R9E7</accession>
<keyword evidence="4" id="KW-1185">Reference proteome</keyword>
<evidence type="ECO:0000259" key="2">
    <source>
        <dbReference type="Pfam" id="PF18803"/>
    </source>
</evidence>
<dbReference type="EMBL" id="RWJN01000255">
    <property type="protein sequence ID" value="TCD64122.1"/>
    <property type="molecule type" value="Genomic_DNA"/>
</dbReference>
<feature type="domain" description="CxC2-like cysteine cluster KDZ transposase-associated" evidence="2">
    <location>
        <begin position="133"/>
        <end position="240"/>
    </location>
</feature>
<name>A0A4R0R9E7_9APHY</name>
<feature type="non-terminal residue" evidence="3">
    <location>
        <position position="341"/>
    </location>
</feature>
<dbReference type="OrthoDB" id="3257613at2759"/>
<evidence type="ECO:0000313" key="3">
    <source>
        <dbReference type="EMBL" id="TCD64122.1"/>
    </source>
</evidence>
<comment type="caution">
    <text evidence="3">The sequence shown here is derived from an EMBL/GenBank/DDBJ whole genome shotgun (WGS) entry which is preliminary data.</text>
</comment>